<feature type="domain" description="DOMON" evidence="17">
    <location>
        <begin position="165"/>
        <end position="299"/>
    </location>
</feature>
<feature type="chain" id="PRO_5005539789" description="Cytochrome b5 heme-binding domain-containing protein" evidence="14">
    <location>
        <begin position="19"/>
        <end position="1071"/>
    </location>
</feature>
<dbReference type="PROSITE" id="PS51384">
    <property type="entry name" value="FAD_FR"/>
    <property type="match status" value="1"/>
</dbReference>
<feature type="compositionally biased region" description="Low complexity" evidence="12">
    <location>
        <begin position="95"/>
        <end position="115"/>
    </location>
</feature>
<dbReference type="SUPFAM" id="SSF63380">
    <property type="entry name" value="Riboflavin synthase domain-like"/>
    <property type="match status" value="1"/>
</dbReference>
<dbReference type="InterPro" id="IPR005018">
    <property type="entry name" value="DOMON_domain"/>
</dbReference>
<dbReference type="InterPro" id="IPR001452">
    <property type="entry name" value="SH3_domain"/>
</dbReference>
<keyword evidence="20" id="KW-1185">Reference proteome</keyword>
<dbReference type="Gene3D" id="1.20.120.1770">
    <property type="match status" value="1"/>
</dbReference>
<dbReference type="GeneID" id="27691099"/>
<evidence type="ECO:0000256" key="12">
    <source>
        <dbReference type="SAM" id="MobiDB-lite"/>
    </source>
</evidence>
<dbReference type="Gene3D" id="2.40.30.10">
    <property type="entry name" value="Translation factors"/>
    <property type="match status" value="1"/>
</dbReference>
<dbReference type="SMART" id="SM00664">
    <property type="entry name" value="DoH"/>
    <property type="match status" value="1"/>
</dbReference>
<feature type="transmembrane region" description="Helical" evidence="13">
    <location>
        <begin position="493"/>
        <end position="516"/>
    </location>
</feature>
<dbReference type="PROSITE" id="PS50836">
    <property type="entry name" value="DOMON"/>
    <property type="match status" value="1"/>
</dbReference>
<dbReference type="Gene3D" id="3.10.120.10">
    <property type="entry name" value="Cytochrome b5-like heme/steroid binding domain"/>
    <property type="match status" value="1"/>
</dbReference>
<dbReference type="InterPro" id="IPR036028">
    <property type="entry name" value="SH3-like_dom_sf"/>
</dbReference>
<dbReference type="InterPro" id="IPR008333">
    <property type="entry name" value="Cbr1-like_FAD-bd_dom"/>
</dbReference>
<evidence type="ECO:0000256" key="4">
    <source>
        <dbReference type="ARBA" id="ARBA00022448"/>
    </source>
</evidence>
<evidence type="ECO:0000256" key="3">
    <source>
        <dbReference type="ARBA" id="ARBA00022443"/>
    </source>
</evidence>
<evidence type="ECO:0000256" key="1">
    <source>
        <dbReference type="ARBA" id="ARBA00001974"/>
    </source>
</evidence>
<dbReference type="GO" id="GO:0016020">
    <property type="term" value="C:membrane"/>
    <property type="evidence" value="ECO:0007669"/>
    <property type="project" value="UniProtKB-SubCell"/>
</dbReference>
<dbReference type="InterPro" id="IPR039261">
    <property type="entry name" value="FNR_nucleotide-bd"/>
</dbReference>
<evidence type="ECO:0000256" key="13">
    <source>
        <dbReference type="SAM" id="Phobius"/>
    </source>
</evidence>
<feature type="transmembrane region" description="Helical" evidence="13">
    <location>
        <begin position="418"/>
        <end position="438"/>
    </location>
</feature>
<dbReference type="PROSITE" id="PS50002">
    <property type="entry name" value="SH3"/>
    <property type="match status" value="1"/>
</dbReference>
<evidence type="ECO:0000259" key="15">
    <source>
        <dbReference type="PROSITE" id="PS50002"/>
    </source>
</evidence>
<keyword evidence="3 11" id="KW-0728">SH3 domain</keyword>
<dbReference type="Pfam" id="PF00173">
    <property type="entry name" value="Cyt-b5"/>
    <property type="match status" value="1"/>
</dbReference>
<dbReference type="Pfam" id="PF03351">
    <property type="entry name" value="DOMON"/>
    <property type="match status" value="1"/>
</dbReference>
<dbReference type="InterPro" id="IPR045266">
    <property type="entry name" value="DOH_DOMON"/>
</dbReference>
<feature type="signal peptide" evidence="14">
    <location>
        <begin position="1"/>
        <end position="18"/>
    </location>
</feature>
<dbReference type="Proteomes" id="UP000053201">
    <property type="component" value="Unassembled WGS sequence"/>
</dbReference>
<dbReference type="OrthoDB" id="823504at2759"/>
<dbReference type="SUPFAM" id="SSF49344">
    <property type="entry name" value="CBD9-like"/>
    <property type="match status" value="1"/>
</dbReference>
<dbReference type="InterPro" id="IPR017927">
    <property type="entry name" value="FAD-bd_FR_type"/>
</dbReference>
<organism evidence="19 20">
    <name type="scientific">Spizellomyces punctatus (strain DAOM BR117)</name>
    <dbReference type="NCBI Taxonomy" id="645134"/>
    <lineage>
        <taxon>Eukaryota</taxon>
        <taxon>Fungi</taxon>
        <taxon>Fungi incertae sedis</taxon>
        <taxon>Chytridiomycota</taxon>
        <taxon>Chytridiomycota incertae sedis</taxon>
        <taxon>Chytridiomycetes</taxon>
        <taxon>Spizellomycetales</taxon>
        <taxon>Spizellomycetaceae</taxon>
        <taxon>Spizellomyces</taxon>
    </lineage>
</organism>
<keyword evidence="8 13" id="KW-1133">Transmembrane helix</keyword>
<evidence type="ECO:0000256" key="2">
    <source>
        <dbReference type="ARBA" id="ARBA00004370"/>
    </source>
</evidence>
<name>A0A0L0H6W4_SPIPD</name>
<accession>A0A0L0H6W4</accession>
<dbReference type="STRING" id="645134.A0A0L0H6W4"/>
<keyword evidence="9" id="KW-0560">Oxidoreductase</keyword>
<dbReference type="eggNOG" id="ENOG502SAWR">
    <property type="taxonomic scope" value="Eukaryota"/>
</dbReference>
<comment type="subcellular location">
    <subcellularLocation>
        <location evidence="2">Membrane</location>
    </subcellularLocation>
</comment>
<keyword evidence="4" id="KW-0813">Transport</keyword>
<dbReference type="InterPro" id="IPR017938">
    <property type="entry name" value="Riboflavin_synthase-like_b-brl"/>
</dbReference>
<feature type="region of interest" description="Disordered" evidence="12">
    <location>
        <begin position="670"/>
        <end position="691"/>
    </location>
</feature>
<keyword evidence="7" id="KW-0249">Electron transport</keyword>
<dbReference type="Gene3D" id="3.40.50.80">
    <property type="entry name" value="Nucleotide-binding domain of ferredoxin-NADP reductase (FNR) module"/>
    <property type="match status" value="1"/>
</dbReference>
<evidence type="ECO:0000256" key="7">
    <source>
        <dbReference type="ARBA" id="ARBA00022982"/>
    </source>
</evidence>
<dbReference type="AlphaFoldDB" id="A0A0L0H6W4"/>
<keyword evidence="5 13" id="KW-0812">Transmembrane</keyword>
<feature type="region of interest" description="Disordered" evidence="12">
    <location>
        <begin position="47"/>
        <end position="76"/>
    </location>
</feature>
<evidence type="ECO:0000259" key="18">
    <source>
        <dbReference type="PROSITE" id="PS51384"/>
    </source>
</evidence>
<feature type="compositionally biased region" description="Low complexity" evidence="12">
    <location>
        <begin position="676"/>
        <end position="687"/>
    </location>
</feature>
<dbReference type="InterPro" id="IPR036400">
    <property type="entry name" value="Cyt_B5-like_heme/steroid_sf"/>
</dbReference>
<gene>
    <name evidence="19" type="ORF">SPPG_07915</name>
</gene>
<feature type="region of interest" description="Disordered" evidence="12">
    <location>
        <begin position="95"/>
        <end position="135"/>
    </location>
</feature>
<evidence type="ECO:0000256" key="8">
    <source>
        <dbReference type="ARBA" id="ARBA00022989"/>
    </source>
</evidence>
<evidence type="ECO:0000313" key="20">
    <source>
        <dbReference type="Proteomes" id="UP000053201"/>
    </source>
</evidence>
<keyword evidence="10 13" id="KW-0472">Membrane</keyword>
<proteinExistence type="predicted"/>
<evidence type="ECO:0000256" key="9">
    <source>
        <dbReference type="ARBA" id="ARBA00023002"/>
    </source>
</evidence>
<dbReference type="Pfam" id="PF00970">
    <property type="entry name" value="FAD_binding_6"/>
    <property type="match status" value="1"/>
</dbReference>
<reference evidence="19 20" key="1">
    <citation type="submission" date="2009-08" db="EMBL/GenBank/DDBJ databases">
        <title>The Genome Sequence of Spizellomyces punctatus strain DAOM BR117.</title>
        <authorList>
            <consortium name="The Broad Institute Genome Sequencing Platform"/>
            <person name="Russ C."/>
            <person name="Cuomo C."/>
            <person name="Shea T."/>
            <person name="Young S.K."/>
            <person name="Zeng Q."/>
            <person name="Koehrsen M."/>
            <person name="Haas B."/>
            <person name="Borodovsky M."/>
            <person name="Guigo R."/>
            <person name="Alvarado L."/>
            <person name="Berlin A."/>
            <person name="Bochicchio J."/>
            <person name="Borenstein D."/>
            <person name="Chapman S."/>
            <person name="Chen Z."/>
            <person name="Engels R."/>
            <person name="Freedman E."/>
            <person name="Gellesch M."/>
            <person name="Goldberg J."/>
            <person name="Griggs A."/>
            <person name="Gujja S."/>
            <person name="Heiman D."/>
            <person name="Hepburn T."/>
            <person name="Howarth C."/>
            <person name="Jen D."/>
            <person name="Larson L."/>
            <person name="Lewis B."/>
            <person name="Mehta T."/>
            <person name="Park D."/>
            <person name="Pearson M."/>
            <person name="Roberts A."/>
            <person name="Saif S."/>
            <person name="Shenoy N."/>
            <person name="Sisk P."/>
            <person name="Stolte C."/>
            <person name="Sykes S."/>
            <person name="Thomson T."/>
            <person name="Walk T."/>
            <person name="White J."/>
            <person name="Yandava C."/>
            <person name="Burger G."/>
            <person name="Gray M.W."/>
            <person name="Holland P.W.H."/>
            <person name="King N."/>
            <person name="Lang F.B.F."/>
            <person name="Roger A.J."/>
            <person name="Ruiz-Trillo I."/>
            <person name="Lander E."/>
            <person name="Nusbaum C."/>
        </authorList>
    </citation>
    <scope>NUCLEOTIDE SEQUENCE [LARGE SCALE GENOMIC DNA]</scope>
    <source>
        <strain evidence="19 20">DAOM BR117</strain>
    </source>
</reference>
<evidence type="ECO:0000259" key="16">
    <source>
        <dbReference type="PROSITE" id="PS50255"/>
    </source>
</evidence>
<dbReference type="PANTHER" id="PTHR23130">
    <property type="entry name" value="CYTOCHROME B561 AND DOMON DOMAIN-CONTAINING PROTEIN"/>
    <property type="match status" value="1"/>
</dbReference>
<comment type="cofactor">
    <cofactor evidence="1">
        <name>FAD</name>
        <dbReference type="ChEBI" id="CHEBI:57692"/>
    </cofactor>
</comment>
<evidence type="ECO:0000256" key="14">
    <source>
        <dbReference type="SAM" id="SignalP"/>
    </source>
</evidence>
<keyword evidence="6 14" id="KW-0732">Signal</keyword>
<feature type="domain" description="SH3" evidence="15">
    <location>
        <begin position="885"/>
        <end position="946"/>
    </location>
</feature>
<dbReference type="Gene3D" id="2.60.40.1210">
    <property type="entry name" value="Cellobiose dehydrogenase, cytochrome domain"/>
    <property type="match status" value="1"/>
</dbReference>
<dbReference type="SUPFAM" id="SSF55856">
    <property type="entry name" value="Cytochrome b5-like heme/steroid binding domain"/>
    <property type="match status" value="1"/>
</dbReference>
<dbReference type="CDD" id="cd09631">
    <property type="entry name" value="DOMON_DOH"/>
    <property type="match status" value="1"/>
</dbReference>
<dbReference type="VEuPathDB" id="FungiDB:SPPG_07915"/>
<dbReference type="PROSITE" id="PS50255">
    <property type="entry name" value="CYTOCHROME_B5_2"/>
    <property type="match status" value="1"/>
</dbReference>
<dbReference type="RefSeq" id="XP_016604744.1">
    <property type="nucleotide sequence ID" value="XM_016756065.1"/>
</dbReference>
<dbReference type="Gene3D" id="2.30.30.40">
    <property type="entry name" value="SH3 Domains"/>
    <property type="match status" value="1"/>
</dbReference>
<evidence type="ECO:0000256" key="10">
    <source>
        <dbReference type="ARBA" id="ARBA00023136"/>
    </source>
</evidence>
<dbReference type="CDD" id="cd08760">
    <property type="entry name" value="Cyt_b561_FRRS1_like"/>
    <property type="match status" value="1"/>
</dbReference>
<dbReference type="InParanoid" id="A0A0L0H6W4"/>
<feature type="transmembrane region" description="Helical" evidence="13">
    <location>
        <begin position="343"/>
        <end position="363"/>
    </location>
</feature>
<evidence type="ECO:0008006" key="21">
    <source>
        <dbReference type="Google" id="ProtNLM"/>
    </source>
</evidence>
<feature type="domain" description="Cytochrome b5 heme-binding" evidence="16">
    <location>
        <begin position="566"/>
        <end position="621"/>
    </location>
</feature>
<evidence type="ECO:0000259" key="17">
    <source>
        <dbReference type="PROSITE" id="PS50836"/>
    </source>
</evidence>
<dbReference type="Pfam" id="PF00018">
    <property type="entry name" value="SH3_1"/>
    <property type="match status" value="1"/>
</dbReference>
<dbReference type="GO" id="GO:0016491">
    <property type="term" value="F:oxidoreductase activity"/>
    <property type="evidence" value="ECO:0007669"/>
    <property type="project" value="InterPro"/>
</dbReference>
<evidence type="ECO:0000256" key="5">
    <source>
        <dbReference type="ARBA" id="ARBA00022692"/>
    </source>
</evidence>
<protein>
    <recommendedName>
        <fullName evidence="21">Cytochrome b5 heme-binding domain-containing protein</fullName>
    </recommendedName>
</protein>
<dbReference type="SUPFAM" id="SSF52343">
    <property type="entry name" value="Ferredoxin reductase-like, C-terminal NADP-linked domain"/>
    <property type="match status" value="1"/>
</dbReference>
<dbReference type="InterPro" id="IPR001199">
    <property type="entry name" value="Cyt_B5-like_heme/steroid-bd"/>
</dbReference>
<sequence length="1071" mass="118812">MRIFHLFPLLLLVEWTKATRISRDLIDNGDDNNLGILNRVRILLGDDDKHDDDDDDKTSSSSALPTVGPTNTPVTFTTKQRQAITLDENVSPVVTVSSTSTGTTPLKTTPTPTSVKTDKAGRPSPTPSPPTSSRIVPAGKPAINLQLPVGSLEFAYGIDDFEPTNSFHFYWTVETDSIHGALTFNATKYWMASKKGEKGKSIWNAWIGFGFGPSMLTSDMLILYANPNTKRILFTESDPSKKYSPPVPSAHKILVTDGLLQTVVDNTIVFEFRRPIRPSDNNHWNIDIDEEFSVIWAFNADPDERGKDGYLFYHGERNRGRHLINFLNGANRIVNDGMRSKEAHGIGMFVSWCILMPFGLFWSRYMKSRPGWMRIHIATQTLATLLTIIFCSIIIAALRPEDPRNTPRSENHDLRSHPLLGLILFPLIMTQAFLGTYNRLGLSVEWIKRHKWFRILHSWIGKALVFTGFVQSGLGIDIMYPLEETYFRGKGQWIFFAIVCVFWMGLFVGSEAVGWWNRRRTLQVSGKKVNAWYTPGKQTTPPAVKEELSKTSQDLALNHSTPSKPLQKYTWGDIDSAILAGELLVVANGQYVYDISRWVSSHPGGQLIMYTVAGTDITNDYFGEAGVDPDEFLRRENVSDGIDRASVLPEINGKSNLNNSLPRVRTLPRRKTLMEASSPRSSSAAPPTYGSTSFTEQEWRLIQKSRRTHSHTNAALARLSTLLVGEITGSSATWIPAQYHRYALVSSTLLTPPSHSSPIYKLKFTILYPHTATNPPHFVPGQAIQLSTRINNTIHTRFYTPINGSMGSFEIIVKHTGGPVSSFLTRSKEGERQWKFRGPCGVGTFSTHPSRPLSSTQSIPEKILYISAGSALVQALQFLSTLFLPAQVPLQVFQSYSPQNPDELALSPSDQVLVHSHSYDGWAEGRNITTNESGVFPLGVTYPPCGALPVVTLLSCVHSVDDCIGRELIEGACLAYPGQLRVMWVLSTPAPKASFSDSCIVHEGRLDQAVLDQALNVAGWNRTMSDASQKILVCGPKPFEGFVYESLVDGLGVSHAEVCVLPDEPKVAESS</sequence>
<dbReference type="PANTHER" id="PTHR23130:SF171">
    <property type="entry name" value="OS01G0895300 PROTEIN"/>
    <property type="match status" value="1"/>
</dbReference>
<dbReference type="InterPro" id="IPR006593">
    <property type="entry name" value="Cyt_b561/ferric_Rdtase_TM"/>
</dbReference>
<evidence type="ECO:0000256" key="6">
    <source>
        <dbReference type="ARBA" id="ARBA00022729"/>
    </source>
</evidence>
<dbReference type="SMART" id="SM01117">
    <property type="entry name" value="Cyt-b5"/>
    <property type="match status" value="1"/>
</dbReference>
<dbReference type="SUPFAM" id="SSF50044">
    <property type="entry name" value="SH3-domain"/>
    <property type="match status" value="1"/>
</dbReference>
<feature type="transmembrane region" description="Helical" evidence="13">
    <location>
        <begin position="375"/>
        <end position="398"/>
    </location>
</feature>
<evidence type="ECO:0000256" key="11">
    <source>
        <dbReference type="PROSITE-ProRule" id="PRU00192"/>
    </source>
</evidence>
<feature type="compositionally biased region" description="Polar residues" evidence="12">
    <location>
        <begin position="59"/>
        <end position="76"/>
    </location>
</feature>
<dbReference type="SMART" id="SM00665">
    <property type="entry name" value="B561"/>
    <property type="match status" value="1"/>
</dbReference>
<dbReference type="SMART" id="SM00326">
    <property type="entry name" value="SH3"/>
    <property type="match status" value="1"/>
</dbReference>
<evidence type="ECO:0000313" key="19">
    <source>
        <dbReference type="EMBL" id="KNC96704.1"/>
    </source>
</evidence>
<dbReference type="EMBL" id="KQ257467">
    <property type="protein sequence ID" value="KNC96704.1"/>
    <property type="molecule type" value="Genomic_DNA"/>
</dbReference>
<feature type="domain" description="FAD-binding FR-type" evidence="18">
    <location>
        <begin position="737"/>
        <end position="846"/>
    </location>
</feature>